<evidence type="ECO:0000313" key="2">
    <source>
        <dbReference type="EMBL" id="MEE2038264.1"/>
    </source>
</evidence>
<dbReference type="InterPro" id="IPR000182">
    <property type="entry name" value="GNAT_dom"/>
</dbReference>
<keyword evidence="3" id="KW-1185">Reference proteome</keyword>
<sequence length="316" mass="35180">MTVNTLDLTIRPITGPEELDLFSRIPYTLNHELAGDLTEGRRRASWMWVALDGDRLLARLSWWCRAGGDSPLLLDILDVDDGSDDVDRTAVAGLLLRTASAATLAEGAIPPEYLRYVSAAWREDPAERRAVEERMAAVEGEGGSLLVERLRFEWTPASPPPRPGDRLRFRPVRDEEEMLRLMVRVLDGTLDAHDRADLEHGSAEQVAADRYAEEFAGYRTPRDWWRIATLPSGEPVGFVLPARNDYHPMIGYIGVLPEHRGHGYIDDILAEGTRVLADLGVDRVRAATDVGNAPMAGAFHRAGYTTLSRVIDMTWA</sequence>
<feature type="domain" description="N-acetyltransferase" evidence="1">
    <location>
        <begin position="181"/>
        <end position="316"/>
    </location>
</feature>
<dbReference type="Proteomes" id="UP001356095">
    <property type="component" value="Unassembled WGS sequence"/>
</dbReference>
<proteinExistence type="predicted"/>
<dbReference type="Pfam" id="PF13302">
    <property type="entry name" value="Acetyltransf_3"/>
    <property type="match status" value="1"/>
</dbReference>
<dbReference type="Gene3D" id="3.40.630.30">
    <property type="match status" value="1"/>
</dbReference>
<protein>
    <submittedName>
        <fullName evidence="2">GNAT family N-acetyltransferase</fullName>
    </submittedName>
</protein>
<dbReference type="EMBL" id="JAUZMY010000011">
    <property type="protein sequence ID" value="MEE2038264.1"/>
    <property type="molecule type" value="Genomic_DNA"/>
</dbReference>
<evidence type="ECO:0000259" key="1">
    <source>
        <dbReference type="PROSITE" id="PS51186"/>
    </source>
</evidence>
<organism evidence="2 3">
    <name type="scientific">Nocardiopsis codii</name>
    <dbReference type="NCBI Taxonomy" id="3065942"/>
    <lineage>
        <taxon>Bacteria</taxon>
        <taxon>Bacillati</taxon>
        <taxon>Actinomycetota</taxon>
        <taxon>Actinomycetes</taxon>
        <taxon>Streptosporangiales</taxon>
        <taxon>Nocardiopsidaceae</taxon>
        <taxon>Nocardiopsis</taxon>
    </lineage>
</organism>
<dbReference type="InterPro" id="IPR016181">
    <property type="entry name" value="Acyl_CoA_acyltransferase"/>
</dbReference>
<name>A0ABU7K8Q2_9ACTN</name>
<reference evidence="2 3" key="1">
    <citation type="submission" date="2023-08" db="EMBL/GenBank/DDBJ databases">
        <authorList>
            <person name="Girao M."/>
            <person name="Carvalho M.F."/>
        </authorList>
    </citation>
    <scope>NUCLEOTIDE SEQUENCE [LARGE SCALE GENOMIC DNA]</scope>
    <source>
        <strain evidence="2 3">CT-R113</strain>
    </source>
</reference>
<comment type="caution">
    <text evidence="2">The sequence shown here is derived from an EMBL/GenBank/DDBJ whole genome shotgun (WGS) entry which is preliminary data.</text>
</comment>
<gene>
    <name evidence="2" type="ORF">Q8791_13645</name>
</gene>
<accession>A0ABU7K8Q2</accession>
<dbReference type="PROSITE" id="PS51186">
    <property type="entry name" value="GNAT"/>
    <property type="match status" value="1"/>
</dbReference>
<dbReference type="CDD" id="cd04301">
    <property type="entry name" value="NAT_SF"/>
    <property type="match status" value="1"/>
</dbReference>
<dbReference type="SUPFAM" id="SSF55729">
    <property type="entry name" value="Acyl-CoA N-acyltransferases (Nat)"/>
    <property type="match status" value="1"/>
</dbReference>
<dbReference type="RefSeq" id="WP_330092045.1">
    <property type="nucleotide sequence ID" value="NZ_JAUZMY010000011.1"/>
</dbReference>
<evidence type="ECO:0000313" key="3">
    <source>
        <dbReference type="Proteomes" id="UP001356095"/>
    </source>
</evidence>